<dbReference type="PANTHER" id="PTHR23324">
    <property type="entry name" value="SEC14 RELATED PROTEIN"/>
    <property type="match status" value="1"/>
</dbReference>
<dbReference type="PROSITE" id="PS50191">
    <property type="entry name" value="CRAL_TRIO"/>
    <property type="match status" value="1"/>
</dbReference>
<dbReference type="InterPro" id="IPR036598">
    <property type="entry name" value="GOLD_dom_sf"/>
</dbReference>
<dbReference type="PANTHER" id="PTHR23324:SF66">
    <property type="entry name" value="PROTEIN REAL-TIME"/>
    <property type="match status" value="1"/>
</dbReference>
<evidence type="ECO:0000313" key="5">
    <source>
        <dbReference type="EMBL" id="KAJ6648863.1"/>
    </source>
</evidence>
<dbReference type="Pfam" id="PF04707">
    <property type="entry name" value="PRELI"/>
    <property type="match status" value="1"/>
</dbReference>
<dbReference type="Gene3D" id="2.60.120.680">
    <property type="entry name" value="GOLD domain"/>
    <property type="match status" value="1"/>
</dbReference>
<dbReference type="SUPFAM" id="SSF57667">
    <property type="entry name" value="beta-beta-alpha zinc fingers"/>
    <property type="match status" value="2"/>
</dbReference>
<feature type="domain" description="C2H2-type" evidence="2">
    <location>
        <begin position="61"/>
        <end position="88"/>
    </location>
</feature>
<dbReference type="Gene3D" id="3.30.160.60">
    <property type="entry name" value="Classic Zinc Finger"/>
    <property type="match status" value="2"/>
</dbReference>
<sequence>MENCLFSGRSAAELRNHHSSHTKEKSFDCRFAGCNYMGKSLSLLKRHSKMHNPVNGQEKIYQCSQCPFQTKISGHLTRHFRIHDKIKPYKCPYCEYSANNSENLRKHVLSTKKHPGRHIYECKLCNYATNWLRDVTWKLYKHGTKISIACACLQIPFRVGDEGEPFLFPTKVKAYERRFPKCPQMPIVLDCQIVSDEIKDNGAIRNTSRRCKLAVEAPYLFKKLIGLDVVYFIQNNFLDMRARSLNIEAVNETYSSRIEIFERCRYYAHPENPDWTCFDQTATLDIKNFFGFEHSMEKMGMKQYTQTTLKGKEIIEFFIEELRKDGITSAERWQSFETSDSDVMTDVGETLCSSRKPSIAEYEDMLDGEYISKNLGVLEPLQESKLLELREILKEANLMKVPDYQTMLRFLRARDFSVEKASQMLQESQKWREENSIDQILSEYKKPSVVVKHFPGGWHQCDKDGRPIFILRLGHMDVKGLLKSIGEEGLLKLTLYICEEGLQLIQAANKSNDKPVLSWCLLIDLDGLSMRHLWRPGVKALLRIIESVETNYPETLGRVFVVRAPRVFPIAWTIVSAFIDEHTRSKFLFYGGPDCLHMKDGLEVYIDSKDIPDFLGGPCETLVHEGGLVPKTLYKSMSDEDADNAVRVVDSNSGSLYTSVDLKPGHIHEVLITNNDPKSVLTWDFDSVKGNLQFTVFRTTIVPMSTINDASMSVFDLAGFELDKNYFKVEPSFVCRPKESVQGSHVMNHTGRYVLQWICPPSCDNPAQLNYFYEILSSANYKGSMSSLQSGISAISLSSSCQSR</sequence>
<feature type="domain" description="PRELI/MSF1" evidence="4">
    <location>
        <begin position="155"/>
        <end position="327"/>
    </location>
</feature>
<keyword evidence="1" id="KW-0862">Zinc</keyword>
<dbReference type="InterPro" id="IPR011074">
    <property type="entry name" value="CRAL/TRIO_N_dom"/>
</dbReference>
<organism evidence="5 6">
    <name type="scientific">Pseudolycoriella hygida</name>
    <dbReference type="NCBI Taxonomy" id="35572"/>
    <lineage>
        <taxon>Eukaryota</taxon>
        <taxon>Metazoa</taxon>
        <taxon>Ecdysozoa</taxon>
        <taxon>Arthropoda</taxon>
        <taxon>Hexapoda</taxon>
        <taxon>Insecta</taxon>
        <taxon>Pterygota</taxon>
        <taxon>Neoptera</taxon>
        <taxon>Endopterygota</taxon>
        <taxon>Diptera</taxon>
        <taxon>Nematocera</taxon>
        <taxon>Sciaroidea</taxon>
        <taxon>Sciaridae</taxon>
        <taxon>Pseudolycoriella</taxon>
    </lineage>
</organism>
<feature type="non-terminal residue" evidence="5">
    <location>
        <position position="804"/>
    </location>
</feature>
<dbReference type="Proteomes" id="UP001151699">
    <property type="component" value="Chromosome A"/>
</dbReference>
<evidence type="ECO:0000256" key="1">
    <source>
        <dbReference type="PROSITE-ProRule" id="PRU00042"/>
    </source>
</evidence>
<dbReference type="SUPFAM" id="SSF52087">
    <property type="entry name" value="CRAL/TRIO domain"/>
    <property type="match status" value="1"/>
</dbReference>
<dbReference type="InterPro" id="IPR051064">
    <property type="entry name" value="SEC14/CRAL-TRIO_domain"/>
</dbReference>
<dbReference type="EMBL" id="WJQU01000001">
    <property type="protein sequence ID" value="KAJ6648863.1"/>
    <property type="molecule type" value="Genomic_DNA"/>
</dbReference>
<dbReference type="SUPFAM" id="SSF46938">
    <property type="entry name" value="CRAL/TRIO N-terminal domain"/>
    <property type="match status" value="1"/>
</dbReference>
<dbReference type="SMART" id="SM00516">
    <property type="entry name" value="SEC14"/>
    <property type="match status" value="1"/>
</dbReference>
<protein>
    <submittedName>
        <fullName evidence="5">Protein real-time</fullName>
    </submittedName>
</protein>
<gene>
    <name evidence="5" type="primary">retm</name>
    <name evidence="5" type="ORF">Bhyg_04095</name>
</gene>
<proteinExistence type="predicted"/>
<dbReference type="GO" id="GO:0005737">
    <property type="term" value="C:cytoplasm"/>
    <property type="evidence" value="ECO:0007669"/>
    <property type="project" value="TreeGrafter"/>
</dbReference>
<dbReference type="InterPro" id="IPR036865">
    <property type="entry name" value="CRAL-TRIO_dom_sf"/>
</dbReference>
<name>A0A9Q0S9B8_9DIPT</name>
<evidence type="ECO:0000259" key="4">
    <source>
        <dbReference type="PROSITE" id="PS50904"/>
    </source>
</evidence>
<accession>A0A9Q0S9B8</accession>
<dbReference type="InterPro" id="IPR036236">
    <property type="entry name" value="Znf_C2H2_sf"/>
</dbReference>
<reference evidence="5" key="1">
    <citation type="submission" date="2022-07" db="EMBL/GenBank/DDBJ databases">
        <authorList>
            <person name="Trinca V."/>
            <person name="Uliana J.V.C."/>
            <person name="Torres T.T."/>
            <person name="Ward R.J."/>
            <person name="Monesi N."/>
        </authorList>
    </citation>
    <scope>NUCLEOTIDE SEQUENCE</scope>
    <source>
        <strain evidence="5">HSMRA1968</strain>
        <tissue evidence="5">Whole embryos</tissue>
    </source>
</reference>
<keyword evidence="1" id="KW-0479">Metal-binding</keyword>
<evidence type="ECO:0000313" key="6">
    <source>
        <dbReference type="Proteomes" id="UP001151699"/>
    </source>
</evidence>
<dbReference type="Pfam" id="PF00650">
    <property type="entry name" value="CRAL_TRIO"/>
    <property type="match status" value="1"/>
</dbReference>
<feature type="domain" description="CRAL-TRIO" evidence="3">
    <location>
        <begin position="446"/>
        <end position="623"/>
    </location>
</feature>
<dbReference type="GO" id="GO:0008270">
    <property type="term" value="F:zinc ion binding"/>
    <property type="evidence" value="ECO:0007669"/>
    <property type="project" value="UniProtKB-KW"/>
</dbReference>
<dbReference type="SMART" id="SM00355">
    <property type="entry name" value="ZnF_C2H2"/>
    <property type="match status" value="4"/>
</dbReference>
<dbReference type="SMART" id="SM01100">
    <property type="entry name" value="CRAL_TRIO_N"/>
    <property type="match status" value="1"/>
</dbReference>
<dbReference type="InterPro" id="IPR013087">
    <property type="entry name" value="Znf_C2H2_type"/>
</dbReference>
<evidence type="ECO:0000259" key="2">
    <source>
        <dbReference type="PROSITE" id="PS50157"/>
    </source>
</evidence>
<dbReference type="CDD" id="cd00170">
    <property type="entry name" value="SEC14"/>
    <property type="match status" value="1"/>
</dbReference>
<dbReference type="SUPFAM" id="SSF101576">
    <property type="entry name" value="Supernatant protein factor (SPF), C-terminal domain"/>
    <property type="match status" value="1"/>
</dbReference>
<comment type="caution">
    <text evidence="5">The sequence shown here is derived from an EMBL/GenBank/DDBJ whole genome shotgun (WGS) entry which is preliminary data.</text>
</comment>
<dbReference type="InterPro" id="IPR001251">
    <property type="entry name" value="CRAL-TRIO_dom"/>
</dbReference>
<keyword evidence="1" id="KW-0863">Zinc-finger</keyword>
<dbReference type="InterPro" id="IPR006797">
    <property type="entry name" value="PRELI/MSF1_dom"/>
</dbReference>
<evidence type="ECO:0000259" key="3">
    <source>
        <dbReference type="PROSITE" id="PS50191"/>
    </source>
</evidence>
<dbReference type="PROSITE" id="PS50904">
    <property type="entry name" value="PRELI_MSF1"/>
    <property type="match status" value="1"/>
</dbReference>
<dbReference type="Gene3D" id="3.40.525.10">
    <property type="entry name" value="CRAL-TRIO lipid binding domain"/>
    <property type="match status" value="1"/>
</dbReference>
<dbReference type="OrthoDB" id="30289at2759"/>
<dbReference type="PROSITE" id="PS50157">
    <property type="entry name" value="ZINC_FINGER_C2H2_2"/>
    <property type="match status" value="1"/>
</dbReference>
<dbReference type="InterPro" id="IPR036273">
    <property type="entry name" value="CRAL/TRIO_N_dom_sf"/>
</dbReference>
<dbReference type="AlphaFoldDB" id="A0A9Q0S9B8"/>
<dbReference type="Pfam" id="PF03765">
    <property type="entry name" value="CRAL_TRIO_N"/>
    <property type="match status" value="1"/>
</dbReference>
<keyword evidence="6" id="KW-1185">Reference proteome</keyword>